<dbReference type="EMBL" id="QPFP01000002">
    <property type="protein sequence ID" value="TEB38793.1"/>
    <property type="molecule type" value="Genomic_DNA"/>
</dbReference>
<keyword evidence="1" id="KW-1133">Transmembrane helix</keyword>
<protein>
    <submittedName>
        <fullName evidence="2">Uncharacterized protein</fullName>
    </submittedName>
</protein>
<name>A0A4Y7TX90_COPMI</name>
<evidence type="ECO:0000313" key="3">
    <source>
        <dbReference type="Proteomes" id="UP000298030"/>
    </source>
</evidence>
<comment type="caution">
    <text evidence="2">The sequence shown here is derived from an EMBL/GenBank/DDBJ whole genome shotgun (WGS) entry which is preliminary data.</text>
</comment>
<proteinExistence type="predicted"/>
<sequence>MARRHPQRRGLPLQKFRSLALQVVVVVMIAVAVAAAAVGGVVEGSVPPLPQRAKEGRLQRLR</sequence>
<feature type="transmembrane region" description="Helical" evidence="1">
    <location>
        <begin position="20"/>
        <end position="42"/>
    </location>
</feature>
<accession>A0A4Y7TX90</accession>
<keyword evidence="3" id="KW-1185">Reference proteome</keyword>
<organism evidence="2 3">
    <name type="scientific">Coprinellus micaceus</name>
    <name type="common">Glistening ink-cap mushroom</name>
    <name type="synonym">Coprinus micaceus</name>
    <dbReference type="NCBI Taxonomy" id="71717"/>
    <lineage>
        <taxon>Eukaryota</taxon>
        <taxon>Fungi</taxon>
        <taxon>Dikarya</taxon>
        <taxon>Basidiomycota</taxon>
        <taxon>Agaricomycotina</taxon>
        <taxon>Agaricomycetes</taxon>
        <taxon>Agaricomycetidae</taxon>
        <taxon>Agaricales</taxon>
        <taxon>Agaricineae</taxon>
        <taxon>Psathyrellaceae</taxon>
        <taxon>Coprinellus</taxon>
    </lineage>
</organism>
<evidence type="ECO:0000256" key="1">
    <source>
        <dbReference type="SAM" id="Phobius"/>
    </source>
</evidence>
<keyword evidence="1" id="KW-0812">Transmembrane</keyword>
<keyword evidence="1" id="KW-0472">Membrane</keyword>
<dbReference type="AlphaFoldDB" id="A0A4Y7TX90"/>
<reference evidence="2 3" key="1">
    <citation type="journal article" date="2019" name="Nat. Ecol. Evol.">
        <title>Megaphylogeny resolves global patterns of mushroom evolution.</title>
        <authorList>
            <person name="Varga T."/>
            <person name="Krizsan K."/>
            <person name="Foldi C."/>
            <person name="Dima B."/>
            <person name="Sanchez-Garcia M."/>
            <person name="Sanchez-Ramirez S."/>
            <person name="Szollosi G.J."/>
            <person name="Szarkandi J.G."/>
            <person name="Papp V."/>
            <person name="Albert L."/>
            <person name="Andreopoulos W."/>
            <person name="Angelini C."/>
            <person name="Antonin V."/>
            <person name="Barry K.W."/>
            <person name="Bougher N.L."/>
            <person name="Buchanan P."/>
            <person name="Buyck B."/>
            <person name="Bense V."/>
            <person name="Catcheside P."/>
            <person name="Chovatia M."/>
            <person name="Cooper J."/>
            <person name="Damon W."/>
            <person name="Desjardin D."/>
            <person name="Finy P."/>
            <person name="Geml J."/>
            <person name="Haridas S."/>
            <person name="Hughes K."/>
            <person name="Justo A."/>
            <person name="Karasinski D."/>
            <person name="Kautmanova I."/>
            <person name="Kiss B."/>
            <person name="Kocsube S."/>
            <person name="Kotiranta H."/>
            <person name="LaButti K.M."/>
            <person name="Lechner B.E."/>
            <person name="Liimatainen K."/>
            <person name="Lipzen A."/>
            <person name="Lukacs Z."/>
            <person name="Mihaltcheva S."/>
            <person name="Morgado L.N."/>
            <person name="Niskanen T."/>
            <person name="Noordeloos M.E."/>
            <person name="Ohm R.A."/>
            <person name="Ortiz-Santana B."/>
            <person name="Ovrebo C."/>
            <person name="Racz N."/>
            <person name="Riley R."/>
            <person name="Savchenko A."/>
            <person name="Shiryaev A."/>
            <person name="Soop K."/>
            <person name="Spirin V."/>
            <person name="Szebenyi C."/>
            <person name="Tomsovsky M."/>
            <person name="Tulloss R.E."/>
            <person name="Uehling J."/>
            <person name="Grigoriev I.V."/>
            <person name="Vagvolgyi C."/>
            <person name="Papp T."/>
            <person name="Martin F.M."/>
            <person name="Miettinen O."/>
            <person name="Hibbett D.S."/>
            <person name="Nagy L.G."/>
        </authorList>
    </citation>
    <scope>NUCLEOTIDE SEQUENCE [LARGE SCALE GENOMIC DNA]</scope>
    <source>
        <strain evidence="2 3">FP101781</strain>
    </source>
</reference>
<gene>
    <name evidence="2" type="ORF">FA13DRAFT_1724741</name>
</gene>
<dbReference type="Proteomes" id="UP000298030">
    <property type="component" value="Unassembled WGS sequence"/>
</dbReference>
<evidence type="ECO:0000313" key="2">
    <source>
        <dbReference type="EMBL" id="TEB38793.1"/>
    </source>
</evidence>